<dbReference type="AlphaFoldDB" id="A0AAD5N8M1"/>
<name>A0AAD5N8M1_PARTN</name>
<comment type="caution">
    <text evidence="1">The sequence shown here is derived from an EMBL/GenBank/DDBJ whole genome shotgun (WGS) entry which is preliminary data.</text>
</comment>
<dbReference type="Proteomes" id="UP001196413">
    <property type="component" value="Unassembled WGS sequence"/>
</dbReference>
<proteinExistence type="predicted"/>
<evidence type="ECO:0000313" key="2">
    <source>
        <dbReference type="Proteomes" id="UP001196413"/>
    </source>
</evidence>
<reference evidence="1" key="1">
    <citation type="submission" date="2021-06" db="EMBL/GenBank/DDBJ databases">
        <title>Parelaphostrongylus tenuis whole genome reference sequence.</title>
        <authorList>
            <person name="Garwood T.J."/>
            <person name="Larsen P.A."/>
            <person name="Fountain-Jones N.M."/>
            <person name="Garbe J.R."/>
            <person name="Macchietto M.G."/>
            <person name="Kania S.A."/>
            <person name="Gerhold R.W."/>
            <person name="Richards J.E."/>
            <person name="Wolf T.M."/>
        </authorList>
    </citation>
    <scope>NUCLEOTIDE SEQUENCE</scope>
    <source>
        <strain evidence="1">MNPRO001-30</strain>
        <tissue evidence="1">Meninges</tissue>
    </source>
</reference>
<protein>
    <submittedName>
        <fullName evidence="1">Uncharacterized protein</fullName>
    </submittedName>
</protein>
<accession>A0AAD5N8M1</accession>
<sequence>MAYGDAMKDVPKVPGIGKISEEPIRLVRSLIVRTAKEVLQEKGRRALFPLTAIEEMIQQLDIDIAYVPLFCPEVVLL</sequence>
<keyword evidence="2" id="KW-1185">Reference proteome</keyword>
<gene>
    <name evidence="1" type="ORF">KIN20_019348</name>
</gene>
<evidence type="ECO:0000313" key="1">
    <source>
        <dbReference type="EMBL" id="KAJ1360389.1"/>
    </source>
</evidence>
<organism evidence="1 2">
    <name type="scientific">Parelaphostrongylus tenuis</name>
    <name type="common">Meningeal worm</name>
    <dbReference type="NCBI Taxonomy" id="148309"/>
    <lineage>
        <taxon>Eukaryota</taxon>
        <taxon>Metazoa</taxon>
        <taxon>Ecdysozoa</taxon>
        <taxon>Nematoda</taxon>
        <taxon>Chromadorea</taxon>
        <taxon>Rhabditida</taxon>
        <taxon>Rhabditina</taxon>
        <taxon>Rhabditomorpha</taxon>
        <taxon>Strongyloidea</taxon>
        <taxon>Metastrongylidae</taxon>
        <taxon>Parelaphostrongylus</taxon>
    </lineage>
</organism>
<dbReference type="EMBL" id="JAHQIW010003851">
    <property type="protein sequence ID" value="KAJ1360389.1"/>
    <property type="molecule type" value="Genomic_DNA"/>
</dbReference>